<comment type="caution">
    <text evidence="1">The sequence shown here is derived from an EMBL/GenBank/DDBJ whole genome shotgun (WGS) entry which is preliminary data.</text>
</comment>
<evidence type="ECO:0000313" key="2">
    <source>
        <dbReference type="Proteomes" id="UP000580250"/>
    </source>
</evidence>
<accession>A0A6V7VBT4</accession>
<protein>
    <submittedName>
        <fullName evidence="1">Uncharacterized protein</fullName>
    </submittedName>
</protein>
<sequence>MIAPSQLFFKNFPKDSSFAGFKINEEFENEDCSICEEKLVVFKYGEYKETIQTECNITGKCKICEKKVLYDLRNQKIIPNFVPIVTDIEINEEFKKEIGKEEEEKECSVCLGKLIEPENEENKEEKLIEPKNEVKYKEIQQIPKCGVENKNR</sequence>
<gene>
    <name evidence="1" type="ORF">MENT_LOCUS23399</name>
</gene>
<dbReference type="Proteomes" id="UP000580250">
    <property type="component" value="Unassembled WGS sequence"/>
</dbReference>
<organism evidence="1 2">
    <name type="scientific">Meloidogyne enterolobii</name>
    <name type="common">Root-knot nematode worm</name>
    <name type="synonym">Meloidogyne mayaguensis</name>
    <dbReference type="NCBI Taxonomy" id="390850"/>
    <lineage>
        <taxon>Eukaryota</taxon>
        <taxon>Metazoa</taxon>
        <taxon>Ecdysozoa</taxon>
        <taxon>Nematoda</taxon>
        <taxon>Chromadorea</taxon>
        <taxon>Rhabditida</taxon>
        <taxon>Tylenchina</taxon>
        <taxon>Tylenchomorpha</taxon>
        <taxon>Tylenchoidea</taxon>
        <taxon>Meloidogynidae</taxon>
        <taxon>Meloidogyninae</taxon>
        <taxon>Meloidogyne</taxon>
    </lineage>
</organism>
<proteinExistence type="predicted"/>
<dbReference type="OrthoDB" id="21204at2759"/>
<dbReference type="AlphaFoldDB" id="A0A6V7VBT4"/>
<reference evidence="1 2" key="1">
    <citation type="submission" date="2020-08" db="EMBL/GenBank/DDBJ databases">
        <authorList>
            <person name="Koutsovoulos G."/>
            <person name="Danchin GJ E."/>
        </authorList>
    </citation>
    <scope>NUCLEOTIDE SEQUENCE [LARGE SCALE GENOMIC DNA]</scope>
</reference>
<dbReference type="EMBL" id="CAJEWN010000191">
    <property type="protein sequence ID" value="CAD2171878.1"/>
    <property type="molecule type" value="Genomic_DNA"/>
</dbReference>
<evidence type="ECO:0000313" key="1">
    <source>
        <dbReference type="EMBL" id="CAD2171878.1"/>
    </source>
</evidence>
<name>A0A6V7VBT4_MELEN</name>